<protein>
    <recommendedName>
        <fullName evidence="2">DUF4283 domain-containing protein</fullName>
    </recommendedName>
</protein>
<name>N1QRU1_AEGTA</name>
<sequence>MRFCPPAWLDEAMRRRTFAYVGATRELVRGWGTSVLDDYLVHVALRDYPAEQHTEDIGANFRSFGWVLEVDPSCLAAPDLATVHALLCVGHVREIPRELRIGYADGCTSVVPVDILGVWDWPAAFRAMEGTGASSSSSQDRDRH</sequence>
<dbReference type="AlphaFoldDB" id="N1QRU1"/>
<organism evidence="1">
    <name type="scientific">Aegilops tauschii</name>
    <name type="common">Tausch's goatgrass</name>
    <name type="synonym">Aegilops squarrosa</name>
    <dbReference type="NCBI Taxonomy" id="37682"/>
    <lineage>
        <taxon>Eukaryota</taxon>
        <taxon>Viridiplantae</taxon>
        <taxon>Streptophyta</taxon>
        <taxon>Embryophyta</taxon>
        <taxon>Tracheophyta</taxon>
        <taxon>Spermatophyta</taxon>
        <taxon>Magnoliopsida</taxon>
        <taxon>Liliopsida</taxon>
        <taxon>Poales</taxon>
        <taxon>Poaceae</taxon>
        <taxon>BOP clade</taxon>
        <taxon>Pooideae</taxon>
        <taxon>Triticodae</taxon>
        <taxon>Triticeae</taxon>
        <taxon>Triticinae</taxon>
        <taxon>Aegilops</taxon>
    </lineage>
</organism>
<reference evidence="1" key="1">
    <citation type="submission" date="2015-06" db="UniProtKB">
        <authorList>
            <consortium name="EnsemblPlants"/>
        </authorList>
    </citation>
    <scope>IDENTIFICATION</scope>
</reference>
<dbReference type="EnsemblPlants" id="EMT03204">
    <property type="protein sequence ID" value="EMT03204"/>
    <property type="gene ID" value="F775_42377"/>
</dbReference>
<proteinExistence type="predicted"/>
<dbReference type="PANTHER" id="PTHR34303:SF6">
    <property type="entry name" value="OS01G0890400 PROTEIN"/>
    <property type="match status" value="1"/>
</dbReference>
<accession>N1QRU1</accession>
<dbReference type="PANTHER" id="PTHR34303">
    <property type="entry name" value="OS01G0890400 PROTEIN-RELATED"/>
    <property type="match status" value="1"/>
</dbReference>
<evidence type="ECO:0008006" key="2">
    <source>
        <dbReference type="Google" id="ProtNLM"/>
    </source>
</evidence>
<evidence type="ECO:0000313" key="1">
    <source>
        <dbReference type="EnsemblPlants" id="EMT03204"/>
    </source>
</evidence>